<reference evidence="3" key="1">
    <citation type="journal article" date="2014" name="Proc. Natl. Acad. Sci. U.S.A.">
        <title>Extensive sampling of basidiomycete genomes demonstrates inadequacy of the white-rot/brown-rot paradigm for wood decay fungi.</title>
        <authorList>
            <person name="Riley R."/>
            <person name="Salamov A.A."/>
            <person name="Brown D.W."/>
            <person name="Nagy L.G."/>
            <person name="Floudas D."/>
            <person name="Held B.W."/>
            <person name="Levasseur A."/>
            <person name="Lombard V."/>
            <person name="Morin E."/>
            <person name="Otillar R."/>
            <person name="Lindquist E.A."/>
            <person name="Sun H."/>
            <person name="LaButti K.M."/>
            <person name="Schmutz J."/>
            <person name="Jabbour D."/>
            <person name="Luo H."/>
            <person name="Baker S.E."/>
            <person name="Pisabarro A.G."/>
            <person name="Walton J.D."/>
            <person name="Blanchette R.A."/>
            <person name="Henrissat B."/>
            <person name="Martin F."/>
            <person name="Cullen D."/>
            <person name="Hibbett D.S."/>
            <person name="Grigoriev I.V."/>
        </authorList>
    </citation>
    <scope>NUCLEOTIDE SEQUENCE [LARGE SCALE GENOMIC DNA]</scope>
    <source>
        <strain evidence="3">PC15</strain>
    </source>
</reference>
<evidence type="ECO:0000313" key="2">
    <source>
        <dbReference type="EMBL" id="KDQ24993.1"/>
    </source>
</evidence>
<dbReference type="AlphaFoldDB" id="A0A067NAD0"/>
<evidence type="ECO:0000256" key="1">
    <source>
        <dbReference type="SAM" id="MobiDB-lite"/>
    </source>
</evidence>
<feature type="compositionally biased region" description="Basic residues" evidence="1">
    <location>
        <begin position="100"/>
        <end position="110"/>
    </location>
</feature>
<evidence type="ECO:0000313" key="3">
    <source>
        <dbReference type="Proteomes" id="UP000027073"/>
    </source>
</evidence>
<proteinExistence type="predicted"/>
<protein>
    <submittedName>
        <fullName evidence="2">Uncharacterized protein</fullName>
    </submittedName>
</protein>
<gene>
    <name evidence="2" type="ORF">PLEOSDRAFT_1107914</name>
</gene>
<feature type="compositionally biased region" description="Low complexity" evidence="1">
    <location>
        <begin position="117"/>
        <end position="131"/>
    </location>
</feature>
<feature type="region of interest" description="Disordered" evidence="1">
    <location>
        <begin position="378"/>
        <end position="400"/>
    </location>
</feature>
<dbReference type="OrthoDB" id="5424209at2759"/>
<name>A0A067NAD0_PLEO1</name>
<accession>A0A067NAD0</accession>
<feature type="region of interest" description="Disordered" evidence="1">
    <location>
        <begin position="73"/>
        <end position="131"/>
    </location>
</feature>
<feature type="compositionally biased region" description="Polar residues" evidence="1">
    <location>
        <begin position="74"/>
        <end position="85"/>
    </location>
</feature>
<dbReference type="VEuPathDB" id="FungiDB:PLEOSDRAFT_1107914"/>
<sequence>MQGTLGPYFRVGNKLYAISARHNVFSLNGSDNEDYKYSGTGPKKEVVVMGASAYTNYLVSIQHKVHTFRGRVETGTNVEESQTPLEENEAELTKTAPRSTRSKTSSKLRRGGVNAEPGSLDSSPGLPPGAGATPHHYTRDFCVIELYKEKFKHMVSNVLSLGAMLILFVECPGLNLPLGPQERPLTLDPPATRYCNSHPLLTCNLIYNRTDVSSKFTYPDNSILPLSGMLTADELDNPNLNLQGDHIRHVIKHRSATNTTIGTLSPFMSFVCKYYSIGNVESLELPILSHKSEPGAFAKEGDSESLIVSASGRARELMGPISWIWKLVLDKFPGASLDSPPSSPTRHRELDHISHPQFTSKGSPAVFVSSFHPQRAQKLSPGEKFCGAVPSLDSKQQDVT</sequence>
<dbReference type="EMBL" id="KL198011">
    <property type="protein sequence ID" value="KDQ24993.1"/>
    <property type="molecule type" value="Genomic_DNA"/>
</dbReference>
<dbReference type="Proteomes" id="UP000027073">
    <property type="component" value="Unassembled WGS sequence"/>
</dbReference>
<organism evidence="2 3">
    <name type="scientific">Pleurotus ostreatus (strain PC15)</name>
    <name type="common">Oyster mushroom</name>
    <dbReference type="NCBI Taxonomy" id="1137138"/>
    <lineage>
        <taxon>Eukaryota</taxon>
        <taxon>Fungi</taxon>
        <taxon>Dikarya</taxon>
        <taxon>Basidiomycota</taxon>
        <taxon>Agaricomycotina</taxon>
        <taxon>Agaricomycetes</taxon>
        <taxon>Agaricomycetidae</taxon>
        <taxon>Agaricales</taxon>
        <taxon>Pleurotineae</taxon>
        <taxon>Pleurotaceae</taxon>
        <taxon>Pleurotus</taxon>
    </lineage>
</organism>
<dbReference type="InParanoid" id="A0A067NAD0"/>
<dbReference type="HOGENOM" id="CLU_689105_0_0_1"/>